<comment type="similarity">
    <text evidence="3">Belongs to the FAD-binding oxidoreductase/transferase type 4 family.</text>
</comment>
<dbReference type="GO" id="GO:0008720">
    <property type="term" value="F:D-lactate dehydrogenase (NAD+) activity"/>
    <property type="evidence" value="ECO:0007669"/>
    <property type="project" value="TreeGrafter"/>
</dbReference>
<feature type="domain" description="FAD-binding PCMH-type" evidence="12">
    <location>
        <begin position="218"/>
        <end position="400"/>
    </location>
</feature>
<feature type="compositionally biased region" description="Basic and acidic residues" evidence="11">
    <location>
        <begin position="197"/>
        <end position="209"/>
    </location>
</feature>
<evidence type="ECO:0000256" key="9">
    <source>
        <dbReference type="ARBA" id="ARBA00038897"/>
    </source>
</evidence>
<dbReference type="PANTHER" id="PTHR11748:SF111">
    <property type="entry name" value="D-LACTATE DEHYDROGENASE, MITOCHONDRIAL-RELATED"/>
    <property type="match status" value="1"/>
</dbReference>
<evidence type="ECO:0000256" key="8">
    <source>
        <dbReference type="ARBA" id="ARBA00023128"/>
    </source>
</evidence>
<dbReference type="PANTHER" id="PTHR11748">
    <property type="entry name" value="D-LACTATE DEHYDROGENASE"/>
    <property type="match status" value="1"/>
</dbReference>
<feature type="region of interest" description="Disordered" evidence="11">
    <location>
        <begin position="180"/>
        <end position="218"/>
    </location>
</feature>
<sequence>MFVRLCPVAARHVGSSGWRRAGPATFPSLIGRRGAIAPLAIAPTRYRSFSTPSTPESPVLDSKGHGEIGPVTVFFACLAGAMLGVSLEKVIYSTFFSAEPPAPASSSTINSPQISGSSASSTSSSPSSTSSSPSSTSSSPSSTSLSSQTPLVTDADTDTYIYASPEETHDAIAELRAIFASPPSTSTTTDTAEDSSEDKVSTDPDDLHNHGFSANDHYPEMPPSVVVYPSSTEDVVKIVNVARKYRVPIIPYSGATALEGQYRAHSTGGICVDMSNMDKILEIHEQDSDIICQPGARWMDINDTLKERGIPLFFPIDPAPSATIGGMLSTGCSGTNAVRYGTAKGEWFLNVTVVLPSGEVIKTRRRSRKSSAGFDVTKLFVGAEGTLGIVTEVTIRLAPLLPTTATEAVIEVMNTGVGIQCVELVDTVFVSAINKFGMSARKYDEKDSLFFKFQGPTPAAIAETAAIVERITTSPRYGGSNFEVAKTAKEAEELWSDRKNAHYSGLALAGEGGRGWPTDVCVPVSNLPELVYETKKDIAAHGLVSTILGHVGDGNFHALILFHTDEEKEVARQIVHRMVKRAIALDGTCTGEHGVGIGKREYLVEELGEGTVALMKTIKKAIDPMGLFNPGKLYPETIRQPGETDAGRIRSSSS</sequence>
<dbReference type="InterPro" id="IPR016171">
    <property type="entry name" value="Vanillyl_alc_oxidase_C-sub2"/>
</dbReference>
<gene>
    <name evidence="13" type="ORF">D9619_012595</name>
</gene>
<dbReference type="Gene3D" id="1.10.45.10">
    <property type="entry name" value="Vanillyl-alcohol Oxidase, Chain A, domain 4"/>
    <property type="match status" value="1"/>
</dbReference>
<feature type="region of interest" description="Disordered" evidence="11">
    <location>
        <begin position="633"/>
        <end position="654"/>
    </location>
</feature>
<dbReference type="Pfam" id="PF01565">
    <property type="entry name" value="FAD_binding_4"/>
    <property type="match status" value="1"/>
</dbReference>
<dbReference type="AlphaFoldDB" id="A0A8H5B722"/>
<comment type="caution">
    <text evidence="13">The sequence shown here is derived from an EMBL/GenBank/DDBJ whole genome shotgun (WGS) entry which is preliminary data.</text>
</comment>
<evidence type="ECO:0000259" key="12">
    <source>
        <dbReference type="PROSITE" id="PS51387"/>
    </source>
</evidence>
<feature type="region of interest" description="Disordered" evidence="11">
    <location>
        <begin position="102"/>
        <end position="150"/>
    </location>
</feature>
<dbReference type="InterPro" id="IPR016164">
    <property type="entry name" value="FAD-linked_Oxase-like_C"/>
</dbReference>
<comment type="catalytic activity">
    <reaction evidence="10">
        <text>(R)-lactate + 2 Fe(III)-[cytochrome c] = 2 Fe(II)-[cytochrome c] + pyruvate + 2 H(+)</text>
        <dbReference type="Rhea" id="RHEA:13521"/>
        <dbReference type="Rhea" id="RHEA-COMP:10350"/>
        <dbReference type="Rhea" id="RHEA-COMP:14399"/>
        <dbReference type="ChEBI" id="CHEBI:15361"/>
        <dbReference type="ChEBI" id="CHEBI:15378"/>
        <dbReference type="ChEBI" id="CHEBI:16004"/>
        <dbReference type="ChEBI" id="CHEBI:29033"/>
        <dbReference type="ChEBI" id="CHEBI:29034"/>
        <dbReference type="EC" id="1.1.2.4"/>
    </reaction>
</comment>
<evidence type="ECO:0000313" key="14">
    <source>
        <dbReference type="Proteomes" id="UP000567179"/>
    </source>
</evidence>
<keyword evidence="8" id="KW-0496">Mitochondrion</keyword>
<dbReference type="SUPFAM" id="SSF55103">
    <property type="entry name" value="FAD-linked oxidases, C-terminal domain"/>
    <property type="match status" value="1"/>
</dbReference>
<proteinExistence type="inferred from homology"/>
<organism evidence="13 14">
    <name type="scientific">Psilocybe cf. subviscida</name>
    <dbReference type="NCBI Taxonomy" id="2480587"/>
    <lineage>
        <taxon>Eukaryota</taxon>
        <taxon>Fungi</taxon>
        <taxon>Dikarya</taxon>
        <taxon>Basidiomycota</taxon>
        <taxon>Agaricomycotina</taxon>
        <taxon>Agaricomycetes</taxon>
        <taxon>Agaricomycetidae</taxon>
        <taxon>Agaricales</taxon>
        <taxon>Agaricineae</taxon>
        <taxon>Strophariaceae</taxon>
        <taxon>Psilocybe</taxon>
    </lineage>
</organism>
<evidence type="ECO:0000256" key="7">
    <source>
        <dbReference type="ARBA" id="ARBA00023002"/>
    </source>
</evidence>
<protein>
    <recommendedName>
        <fullName evidence="9">D-lactate dehydrogenase (cytochrome)</fullName>
        <ecNumber evidence="9">1.1.2.4</ecNumber>
    </recommendedName>
</protein>
<dbReference type="Gene3D" id="3.30.465.10">
    <property type="match status" value="1"/>
</dbReference>
<dbReference type="Gene3D" id="3.30.70.2740">
    <property type="match status" value="1"/>
</dbReference>
<evidence type="ECO:0000256" key="1">
    <source>
        <dbReference type="ARBA" id="ARBA00001974"/>
    </source>
</evidence>
<feature type="compositionally biased region" description="Low complexity" evidence="11">
    <location>
        <begin position="180"/>
        <end position="190"/>
    </location>
</feature>
<keyword evidence="4" id="KW-0285">Flavoprotein</keyword>
<evidence type="ECO:0000256" key="3">
    <source>
        <dbReference type="ARBA" id="ARBA00008000"/>
    </source>
</evidence>
<evidence type="ECO:0000256" key="6">
    <source>
        <dbReference type="ARBA" id="ARBA00022946"/>
    </source>
</evidence>
<dbReference type="GO" id="GO:1903457">
    <property type="term" value="P:lactate catabolic process"/>
    <property type="evidence" value="ECO:0007669"/>
    <property type="project" value="TreeGrafter"/>
</dbReference>
<dbReference type="InterPro" id="IPR016169">
    <property type="entry name" value="FAD-bd_PCMH_sub2"/>
</dbReference>
<dbReference type="EMBL" id="JAACJJ010000032">
    <property type="protein sequence ID" value="KAF5317718.1"/>
    <property type="molecule type" value="Genomic_DNA"/>
</dbReference>
<accession>A0A8H5B722</accession>
<dbReference type="FunFam" id="1.10.45.10:FF:000001">
    <property type="entry name" value="D-lactate dehydrogenase mitochondrial"/>
    <property type="match status" value="1"/>
</dbReference>
<dbReference type="InterPro" id="IPR004113">
    <property type="entry name" value="FAD-bd_oxidored_4_C"/>
</dbReference>
<reference evidence="13 14" key="1">
    <citation type="journal article" date="2020" name="ISME J.">
        <title>Uncovering the hidden diversity of litter-decomposition mechanisms in mushroom-forming fungi.</title>
        <authorList>
            <person name="Floudas D."/>
            <person name="Bentzer J."/>
            <person name="Ahren D."/>
            <person name="Johansson T."/>
            <person name="Persson P."/>
            <person name="Tunlid A."/>
        </authorList>
    </citation>
    <scope>NUCLEOTIDE SEQUENCE [LARGE SCALE GENOMIC DNA]</scope>
    <source>
        <strain evidence="13 14">CBS 101986</strain>
    </source>
</reference>
<dbReference type="GO" id="GO:0005739">
    <property type="term" value="C:mitochondrion"/>
    <property type="evidence" value="ECO:0007669"/>
    <property type="project" value="UniProtKB-SubCell"/>
</dbReference>
<comment type="subcellular location">
    <subcellularLocation>
        <location evidence="2">Mitochondrion</location>
    </subcellularLocation>
</comment>
<name>A0A8H5B722_9AGAR</name>
<dbReference type="InterPro" id="IPR036318">
    <property type="entry name" value="FAD-bd_PCMH-like_sf"/>
</dbReference>
<evidence type="ECO:0000256" key="4">
    <source>
        <dbReference type="ARBA" id="ARBA00022630"/>
    </source>
</evidence>
<keyword evidence="7" id="KW-0560">Oxidoreductase</keyword>
<dbReference type="EC" id="1.1.2.4" evidence="9"/>
<dbReference type="SUPFAM" id="SSF56176">
    <property type="entry name" value="FAD-binding/transporter-associated domain-like"/>
    <property type="match status" value="1"/>
</dbReference>
<keyword evidence="14" id="KW-1185">Reference proteome</keyword>
<evidence type="ECO:0000256" key="11">
    <source>
        <dbReference type="SAM" id="MobiDB-lite"/>
    </source>
</evidence>
<dbReference type="FunFam" id="3.30.70.2740:FF:000001">
    <property type="entry name" value="D-lactate dehydrogenase mitochondrial"/>
    <property type="match status" value="1"/>
</dbReference>
<evidence type="ECO:0000313" key="13">
    <source>
        <dbReference type="EMBL" id="KAF5317718.1"/>
    </source>
</evidence>
<evidence type="ECO:0000256" key="10">
    <source>
        <dbReference type="ARBA" id="ARBA00051436"/>
    </source>
</evidence>
<dbReference type="GO" id="GO:0004458">
    <property type="term" value="F:D-lactate dehydrogenase (cytochrome) activity"/>
    <property type="evidence" value="ECO:0007669"/>
    <property type="project" value="UniProtKB-EC"/>
</dbReference>
<dbReference type="InterPro" id="IPR016166">
    <property type="entry name" value="FAD-bd_PCMH"/>
</dbReference>
<dbReference type="OrthoDB" id="7786253at2759"/>
<evidence type="ECO:0000256" key="5">
    <source>
        <dbReference type="ARBA" id="ARBA00022827"/>
    </source>
</evidence>
<evidence type="ECO:0000256" key="2">
    <source>
        <dbReference type="ARBA" id="ARBA00004173"/>
    </source>
</evidence>
<keyword evidence="5" id="KW-0274">FAD</keyword>
<dbReference type="Proteomes" id="UP000567179">
    <property type="component" value="Unassembled WGS sequence"/>
</dbReference>
<dbReference type="PROSITE" id="PS51387">
    <property type="entry name" value="FAD_PCMH"/>
    <property type="match status" value="1"/>
</dbReference>
<comment type="cofactor">
    <cofactor evidence="1">
        <name>FAD</name>
        <dbReference type="ChEBI" id="CHEBI:57692"/>
    </cofactor>
</comment>
<keyword evidence="6" id="KW-0809">Transit peptide</keyword>
<dbReference type="Pfam" id="PF02913">
    <property type="entry name" value="FAD-oxidase_C"/>
    <property type="match status" value="1"/>
</dbReference>
<dbReference type="InterPro" id="IPR006094">
    <property type="entry name" value="Oxid_FAD_bind_N"/>
</dbReference>
<dbReference type="FunFam" id="3.30.465.10:FF:000014">
    <property type="entry name" value="D-lactate dehydrogenase (Cytochrome), putative"/>
    <property type="match status" value="1"/>
</dbReference>
<dbReference type="GO" id="GO:0071949">
    <property type="term" value="F:FAD binding"/>
    <property type="evidence" value="ECO:0007669"/>
    <property type="project" value="InterPro"/>
</dbReference>